<dbReference type="AlphaFoldDB" id="A0AAP9H509"/>
<keyword evidence="4" id="KW-1185">Reference proteome</keyword>
<sequence>MPSPHQNLLSPVAIAERYGLCAFSVNVLSIERTVVEKIIALIRASREKRPDVALKSRIHHIYDLCMIKHNADFAPLFQDGALLKMLSIVEHADREQFSSAGDWLDQPLSQAAIFANTEQTWSHIRGEFHGRFAVMVYDSDLPSDKEVIGMLDAVHKQLKQYRMLA</sequence>
<keyword evidence="1" id="KW-0808">Transferase</keyword>
<evidence type="ECO:0000313" key="4">
    <source>
        <dbReference type="Proteomes" id="UP001171299"/>
    </source>
</evidence>
<reference evidence="3" key="1">
    <citation type="submission" date="2017-11" db="EMBL/GenBank/DDBJ databases">
        <title>Genome sequence of Pantoea sp. MSR2.</title>
        <authorList>
            <person name="Nascimento F.X."/>
        </authorList>
    </citation>
    <scope>NUCLEOTIDE SEQUENCE [LARGE SCALE GENOMIC DNA]</scope>
    <source>
        <strain evidence="3">MSR2</strain>
    </source>
</reference>
<protein>
    <submittedName>
        <fullName evidence="1">Nucleotidyl transferase AbiEii/AbiGii toxin family protein</fullName>
    </submittedName>
</protein>
<dbReference type="Proteomes" id="UP001171299">
    <property type="component" value="Unassembled WGS sequence"/>
</dbReference>
<evidence type="ECO:0000313" key="1">
    <source>
        <dbReference type="EMBL" id="MDO6405662.1"/>
    </source>
</evidence>
<organism evidence="2 3">
    <name type="scientific">Pantoea phytobeneficialis</name>
    <dbReference type="NCBI Taxonomy" id="2052056"/>
    <lineage>
        <taxon>Bacteria</taxon>
        <taxon>Pseudomonadati</taxon>
        <taxon>Pseudomonadota</taxon>
        <taxon>Gammaproteobacteria</taxon>
        <taxon>Enterobacterales</taxon>
        <taxon>Erwiniaceae</taxon>
        <taxon>Pantoea</taxon>
    </lineage>
</organism>
<dbReference type="GO" id="GO:0016740">
    <property type="term" value="F:transferase activity"/>
    <property type="evidence" value="ECO:0007669"/>
    <property type="project" value="UniProtKB-KW"/>
</dbReference>
<dbReference type="Pfam" id="PF08843">
    <property type="entry name" value="AbiEii"/>
    <property type="match status" value="1"/>
</dbReference>
<dbReference type="EMBL" id="JAUOOM010000002">
    <property type="protein sequence ID" value="MDO6405662.1"/>
    <property type="molecule type" value="Genomic_DNA"/>
</dbReference>
<proteinExistence type="predicted"/>
<dbReference type="RefSeq" id="WP_208725436.1">
    <property type="nucleotide sequence ID" value="NZ_CP024636.1"/>
</dbReference>
<dbReference type="Proteomes" id="UP000424872">
    <property type="component" value="Chromosome"/>
</dbReference>
<gene>
    <name evidence="2" type="ORF">CTZ24_09845</name>
    <name evidence="1" type="ORF">Q3404_03650</name>
</gene>
<evidence type="ECO:0000313" key="3">
    <source>
        <dbReference type="Proteomes" id="UP000424872"/>
    </source>
</evidence>
<dbReference type="KEGG" id="ppho:CTZ24_09845"/>
<reference evidence="1" key="3">
    <citation type="submission" date="2023-07" db="EMBL/GenBank/DDBJ databases">
        <title>The extreme plant-growth-promoting properties of Pantoea phytobeneficialis PF55 revealed by functional and genomic analysis.</title>
        <authorList>
            <person name="Nascimento F.X."/>
            <person name="Marcio R.J."/>
        </authorList>
    </citation>
    <scope>NUCLEOTIDE SEQUENCE</scope>
    <source>
        <strain evidence="1">PF55</strain>
    </source>
</reference>
<accession>A0AAP9H509</accession>
<dbReference type="InterPro" id="IPR014942">
    <property type="entry name" value="AbiEii"/>
</dbReference>
<dbReference type="EMBL" id="CP024636">
    <property type="protein sequence ID" value="QGR06696.1"/>
    <property type="molecule type" value="Genomic_DNA"/>
</dbReference>
<name>A0AAP9H509_9GAMM</name>
<evidence type="ECO:0000313" key="2">
    <source>
        <dbReference type="EMBL" id="QGR06696.1"/>
    </source>
</evidence>
<reference evidence="2" key="2">
    <citation type="journal article" date="2020" name="Environ. Microbiol.">
        <title>The extreme plant-growth-promoting properties of Pantoea phytobeneficialis MSR2 revealed by functional and genomic analysis.</title>
        <authorList>
            <person name="Nascimento F.X."/>
            <person name="Hernandez A.G."/>
            <person name="Glick B.R."/>
            <person name="Rossi M.J."/>
        </authorList>
    </citation>
    <scope>NUCLEOTIDE SEQUENCE</scope>
    <source>
        <strain evidence="2">MSR2</strain>
    </source>
</reference>